<sequence length="190" mass="21687">DHPRRRRRRIRRRKGRCRADAGNGRDLDVPCPDVGARDYLRVGTRGDQRDDRDRRGKHPTLRSSCPRLHAVGAGDGRRDGGTRPWRVQSRYRVSLHPPQHRGADHRPGQPLVRRRDHYRGIPQFPGGRRPTAEAELGTRSSDRIPVHVDQPGTGLLPGIGHLRHGALPQLPRRRHPHRPRSAALATRRRV</sequence>
<evidence type="ECO:0000256" key="1">
    <source>
        <dbReference type="SAM" id="MobiDB-lite"/>
    </source>
</evidence>
<evidence type="ECO:0000313" key="2">
    <source>
        <dbReference type="EMBL" id="CAA9568192.1"/>
    </source>
</evidence>
<gene>
    <name evidence="2" type="ORF">AVDCRST_MAG19-2491</name>
</gene>
<feature type="region of interest" description="Disordered" evidence="1">
    <location>
        <begin position="169"/>
        <end position="190"/>
    </location>
</feature>
<feature type="compositionally biased region" description="Basic and acidic residues" evidence="1">
    <location>
        <begin position="17"/>
        <end position="28"/>
    </location>
</feature>
<protein>
    <submittedName>
        <fullName evidence="2">ABC transporter, permease protein 2 (Cluster 5, nickel/peptides/opines)</fullName>
    </submittedName>
</protein>
<feature type="non-terminal residue" evidence="2">
    <location>
        <position position="190"/>
    </location>
</feature>
<proteinExistence type="predicted"/>
<feature type="compositionally biased region" description="Basic residues" evidence="1">
    <location>
        <begin position="1"/>
        <end position="16"/>
    </location>
</feature>
<feature type="region of interest" description="Disordered" evidence="1">
    <location>
        <begin position="1"/>
        <end position="86"/>
    </location>
</feature>
<accession>A0A6J4V382</accession>
<reference evidence="2" key="1">
    <citation type="submission" date="2020-02" db="EMBL/GenBank/DDBJ databases">
        <authorList>
            <person name="Meier V. D."/>
        </authorList>
    </citation>
    <scope>NUCLEOTIDE SEQUENCE</scope>
    <source>
        <strain evidence="2">AVDCRST_MAG19</strain>
    </source>
</reference>
<feature type="region of interest" description="Disordered" evidence="1">
    <location>
        <begin position="119"/>
        <end position="138"/>
    </location>
</feature>
<organism evidence="2">
    <name type="scientific">uncultured Thermomicrobiales bacterium</name>
    <dbReference type="NCBI Taxonomy" id="1645740"/>
    <lineage>
        <taxon>Bacteria</taxon>
        <taxon>Pseudomonadati</taxon>
        <taxon>Thermomicrobiota</taxon>
        <taxon>Thermomicrobia</taxon>
        <taxon>Thermomicrobiales</taxon>
        <taxon>environmental samples</taxon>
    </lineage>
</organism>
<dbReference type="AlphaFoldDB" id="A0A6J4V382"/>
<name>A0A6J4V382_9BACT</name>
<dbReference type="EMBL" id="CADCWL010000120">
    <property type="protein sequence ID" value="CAA9568192.1"/>
    <property type="molecule type" value="Genomic_DNA"/>
</dbReference>
<feature type="non-terminal residue" evidence="2">
    <location>
        <position position="1"/>
    </location>
</feature>
<feature type="compositionally biased region" description="Basic residues" evidence="1">
    <location>
        <begin position="171"/>
        <end position="190"/>
    </location>
</feature>
<feature type="compositionally biased region" description="Basic and acidic residues" evidence="1">
    <location>
        <begin position="35"/>
        <end position="54"/>
    </location>
</feature>